<comment type="cofactor">
    <cofactor evidence="5">
        <name>Fe(2+)</name>
        <dbReference type="ChEBI" id="CHEBI:29033"/>
    </cofactor>
</comment>
<reference evidence="10" key="1">
    <citation type="submission" date="2018-06" db="EMBL/GenBank/DDBJ databases">
        <authorList>
            <person name="Zhirakovskaya E."/>
        </authorList>
    </citation>
    <scope>NUCLEOTIDE SEQUENCE</scope>
</reference>
<dbReference type="InterPro" id="IPR026019">
    <property type="entry name" value="Ribul_P_3_epim"/>
</dbReference>
<evidence type="ECO:0000256" key="4">
    <source>
        <dbReference type="ARBA" id="ARBA00001947"/>
    </source>
</evidence>
<dbReference type="SUPFAM" id="SSF51366">
    <property type="entry name" value="Ribulose-phoshate binding barrel"/>
    <property type="match status" value="1"/>
</dbReference>
<evidence type="ECO:0000256" key="8">
    <source>
        <dbReference type="ARBA" id="ARBA00022723"/>
    </source>
</evidence>
<evidence type="ECO:0000313" key="10">
    <source>
        <dbReference type="EMBL" id="VAX37731.1"/>
    </source>
</evidence>
<dbReference type="HAMAP" id="MF_02227">
    <property type="entry name" value="RPE"/>
    <property type="match status" value="1"/>
</dbReference>
<organism evidence="10">
    <name type="scientific">hydrothermal vent metagenome</name>
    <dbReference type="NCBI Taxonomy" id="652676"/>
    <lineage>
        <taxon>unclassified sequences</taxon>
        <taxon>metagenomes</taxon>
        <taxon>ecological metagenomes</taxon>
    </lineage>
</organism>
<dbReference type="CDD" id="cd00429">
    <property type="entry name" value="RPE"/>
    <property type="match status" value="1"/>
</dbReference>
<evidence type="ECO:0000256" key="2">
    <source>
        <dbReference type="ARBA" id="ARBA00001936"/>
    </source>
</evidence>
<dbReference type="PANTHER" id="PTHR11749">
    <property type="entry name" value="RIBULOSE-5-PHOSPHATE-3-EPIMERASE"/>
    <property type="match status" value="1"/>
</dbReference>
<dbReference type="EMBL" id="UOGL01000137">
    <property type="protein sequence ID" value="VAX37731.1"/>
    <property type="molecule type" value="Genomic_DNA"/>
</dbReference>
<evidence type="ECO:0000256" key="3">
    <source>
        <dbReference type="ARBA" id="ARBA00001941"/>
    </source>
</evidence>
<comment type="cofactor">
    <cofactor evidence="3">
        <name>Co(2+)</name>
        <dbReference type="ChEBI" id="CHEBI:48828"/>
    </cofactor>
</comment>
<dbReference type="PIRSF" id="PIRSF001461">
    <property type="entry name" value="RPE"/>
    <property type="match status" value="1"/>
</dbReference>
<dbReference type="PROSITE" id="PS01085">
    <property type="entry name" value="RIBUL_P_3_EPIMER_1"/>
    <property type="match status" value="1"/>
</dbReference>
<comment type="catalytic activity">
    <reaction evidence="1">
        <text>D-ribulose 5-phosphate = D-xylulose 5-phosphate</text>
        <dbReference type="Rhea" id="RHEA:13677"/>
        <dbReference type="ChEBI" id="CHEBI:57737"/>
        <dbReference type="ChEBI" id="CHEBI:58121"/>
        <dbReference type="EC" id="5.1.3.1"/>
    </reaction>
</comment>
<dbReference type="GO" id="GO:0006098">
    <property type="term" value="P:pentose-phosphate shunt"/>
    <property type="evidence" value="ECO:0007669"/>
    <property type="project" value="InterPro"/>
</dbReference>
<evidence type="ECO:0000256" key="1">
    <source>
        <dbReference type="ARBA" id="ARBA00001782"/>
    </source>
</evidence>
<dbReference type="AlphaFoldDB" id="A0A3B1DFV4"/>
<dbReference type="PROSITE" id="PS01086">
    <property type="entry name" value="RIBUL_P_3_EPIMER_2"/>
    <property type="match status" value="1"/>
</dbReference>
<dbReference type="NCBIfam" id="NF004076">
    <property type="entry name" value="PRK05581.1-4"/>
    <property type="match status" value="1"/>
</dbReference>
<protein>
    <recommendedName>
        <fullName evidence="7">ribulose-phosphate 3-epimerase</fullName>
        <ecNumber evidence="7">5.1.3.1</ecNumber>
    </recommendedName>
</protein>
<keyword evidence="8" id="KW-0479">Metal-binding</keyword>
<sequence length="233" mass="25102">MSRQAIIDRLKLGRPLIAPSMLQCDFGNLHREVELLETAGVKVLHLDVMDGHFVPNLSYGAVVIERLRELTSLVFDAHLMISDPEKYLDDFLKAGCDTITFHIEAVSNPIPLLQQIKDAGVVAGLALNPGTKVKEIEKALPECDLVLVMSVEPGFGGQAFMPIAIEKLQQIRDIAGEKLILSVDGGIGPKTIQKVAGAGADLFVAGSSIFNQDDYRQAVSEMSLLAQSAVSPA</sequence>
<evidence type="ECO:0000256" key="7">
    <source>
        <dbReference type="ARBA" id="ARBA00013188"/>
    </source>
</evidence>
<dbReference type="GO" id="GO:0005975">
    <property type="term" value="P:carbohydrate metabolic process"/>
    <property type="evidence" value="ECO:0007669"/>
    <property type="project" value="InterPro"/>
</dbReference>
<dbReference type="EC" id="5.1.3.1" evidence="7"/>
<dbReference type="InterPro" id="IPR000056">
    <property type="entry name" value="Ribul_P_3_epim-like"/>
</dbReference>
<name>A0A3B1DFV4_9ZZZZ</name>
<dbReference type="GO" id="GO:0046872">
    <property type="term" value="F:metal ion binding"/>
    <property type="evidence" value="ECO:0007669"/>
    <property type="project" value="UniProtKB-KW"/>
</dbReference>
<comment type="cofactor">
    <cofactor evidence="4">
        <name>Zn(2+)</name>
        <dbReference type="ChEBI" id="CHEBI:29105"/>
    </cofactor>
</comment>
<evidence type="ECO:0000256" key="5">
    <source>
        <dbReference type="ARBA" id="ARBA00001954"/>
    </source>
</evidence>
<comment type="similarity">
    <text evidence="6">Belongs to the ribulose-phosphate 3-epimerase family.</text>
</comment>
<evidence type="ECO:0000256" key="6">
    <source>
        <dbReference type="ARBA" id="ARBA00009541"/>
    </source>
</evidence>
<proteinExistence type="inferred from homology"/>
<gene>
    <name evidence="10" type="ORF">MNBD_PLANCTO02-1530</name>
</gene>
<comment type="cofactor">
    <cofactor evidence="2">
        <name>Mn(2+)</name>
        <dbReference type="ChEBI" id="CHEBI:29035"/>
    </cofactor>
</comment>
<dbReference type="InterPro" id="IPR011060">
    <property type="entry name" value="RibuloseP-bd_barrel"/>
</dbReference>
<evidence type="ECO:0000256" key="9">
    <source>
        <dbReference type="ARBA" id="ARBA00023235"/>
    </source>
</evidence>
<keyword evidence="9 10" id="KW-0413">Isomerase</keyword>
<dbReference type="NCBIfam" id="TIGR01163">
    <property type="entry name" value="rpe"/>
    <property type="match status" value="1"/>
</dbReference>
<accession>A0A3B1DFV4</accession>
<dbReference type="GO" id="GO:0005737">
    <property type="term" value="C:cytoplasm"/>
    <property type="evidence" value="ECO:0007669"/>
    <property type="project" value="UniProtKB-ARBA"/>
</dbReference>
<dbReference type="FunFam" id="3.20.20.70:FF:000004">
    <property type="entry name" value="Ribulose-phosphate 3-epimerase"/>
    <property type="match status" value="1"/>
</dbReference>
<dbReference type="Pfam" id="PF00834">
    <property type="entry name" value="Ribul_P_3_epim"/>
    <property type="match status" value="1"/>
</dbReference>
<dbReference type="InterPro" id="IPR013785">
    <property type="entry name" value="Aldolase_TIM"/>
</dbReference>
<dbReference type="Gene3D" id="3.20.20.70">
    <property type="entry name" value="Aldolase class I"/>
    <property type="match status" value="1"/>
</dbReference>
<dbReference type="GO" id="GO:0004750">
    <property type="term" value="F:D-ribulose-phosphate 3-epimerase activity"/>
    <property type="evidence" value="ECO:0007669"/>
    <property type="project" value="UniProtKB-EC"/>
</dbReference>